<dbReference type="PANTHER" id="PTHR33021:SF44">
    <property type="entry name" value="EARLY NODULIN-LIKE PROTEIN 8"/>
    <property type="match status" value="1"/>
</dbReference>
<feature type="chain" id="PRO_5041660666" description="Phytocyanin domain-containing protein" evidence="9">
    <location>
        <begin position="30"/>
        <end position="198"/>
    </location>
</feature>
<dbReference type="PROSITE" id="PS51485">
    <property type="entry name" value="PHYTOCYANIN"/>
    <property type="match status" value="1"/>
</dbReference>
<dbReference type="GO" id="GO:0009055">
    <property type="term" value="F:electron transfer activity"/>
    <property type="evidence" value="ECO:0007669"/>
    <property type="project" value="InterPro"/>
</dbReference>
<keyword evidence="2" id="KW-0336">GPI-anchor</keyword>
<evidence type="ECO:0000256" key="6">
    <source>
        <dbReference type="ARBA" id="ARBA00023180"/>
    </source>
</evidence>
<name>A0AA88VBA7_9ASTE</name>
<dbReference type="Pfam" id="PF02298">
    <property type="entry name" value="Cu_bind_like"/>
    <property type="match status" value="1"/>
</dbReference>
<accession>A0AA88VBA7</accession>
<evidence type="ECO:0000256" key="8">
    <source>
        <dbReference type="ARBA" id="ARBA00035011"/>
    </source>
</evidence>
<keyword evidence="12" id="KW-1185">Reference proteome</keyword>
<protein>
    <recommendedName>
        <fullName evidence="10">Phytocyanin domain-containing protein</fullName>
    </recommendedName>
</protein>
<comment type="similarity">
    <text evidence="8">Belongs to the early nodulin-like (ENODL) family.</text>
</comment>
<keyword evidence="5" id="KW-1015">Disulfide bond</keyword>
<dbReference type="PANTHER" id="PTHR33021">
    <property type="entry name" value="BLUE COPPER PROTEIN"/>
    <property type="match status" value="1"/>
</dbReference>
<evidence type="ECO:0000256" key="4">
    <source>
        <dbReference type="ARBA" id="ARBA00023136"/>
    </source>
</evidence>
<comment type="caution">
    <text evidence="11">The sequence shown here is derived from an EMBL/GenBank/DDBJ whole genome shotgun (WGS) entry which is preliminary data.</text>
</comment>
<evidence type="ECO:0000256" key="2">
    <source>
        <dbReference type="ARBA" id="ARBA00022622"/>
    </source>
</evidence>
<dbReference type="InterPro" id="IPR039391">
    <property type="entry name" value="Phytocyanin-like"/>
</dbReference>
<evidence type="ECO:0000256" key="9">
    <source>
        <dbReference type="SAM" id="SignalP"/>
    </source>
</evidence>
<evidence type="ECO:0000313" key="12">
    <source>
        <dbReference type="Proteomes" id="UP001188597"/>
    </source>
</evidence>
<comment type="subcellular location">
    <subcellularLocation>
        <location evidence="1">Cell membrane</location>
        <topology evidence="1">Lipid-anchor</topology>
        <topology evidence="1">GPI-anchor</topology>
    </subcellularLocation>
</comment>
<evidence type="ECO:0000256" key="1">
    <source>
        <dbReference type="ARBA" id="ARBA00004609"/>
    </source>
</evidence>
<evidence type="ECO:0000313" key="11">
    <source>
        <dbReference type="EMBL" id="KAK3005532.1"/>
    </source>
</evidence>
<dbReference type="InterPro" id="IPR003245">
    <property type="entry name" value="Phytocyanin_dom"/>
</dbReference>
<dbReference type="AlphaFoldDB" id="A0AA88VBA7"/>
<dbReference type="FunFam" id="2.60.40.420:FF:000010">
    <property type="entry name" value="Early nodulin-like protein 1"/>
    <property type="match status" value="1"/>
</dbReference>
<keyword evidence="6" id="KW-0325">Glycoprotein</keyword>
<evidence type="ECO:0000259" key="10">
    <source>
        <dbReference type="PROSITE" id="PS51485"/>
    </source>
</evidence>
<proteinExistence type="inferred from homology"/>
<reference evidence="11" key="1">
    <citation type="submission" date="2022-12" db="EMBL/GenBank/DDBJ databases">
        <title>Draft genome assemblies for two species of Escallonia (Escalloniales).</title>
        <authorList>
            <person name="Chanderbali A."/>
            <person name="Dervinis C."/>
            <person name="Anghel I."/>
            <person name="Soltis D."/>
            <person name="Soltis P."/>
            <person name="Zapata F."/>
        </authorList>
    </citation>
    <scope>NUCLEOTIDE SEQUENCE</scope>
    <source>
        <strain evidence="11">UCBG64.0493</strain>
        <tissue evidence="11">Leaf</tissue>
    </source>
</reference>
<organism evidence="11 12">
    <name type="scientific">Escallonia herrerae</name>
    <dbReference type="NCBI Taxonomy" id="1293975"/>
    <lineage>
        <taxon>Eukaryota</taxon>
        <taxon>Viridiplantae</taxon>
        <taxon>Streptophyta</taxon>
        <taxon>Embryophyta</taxon>
        <taxon>Tracheophyta</taxon>
        <taxon>Spermatophyta</taxon>
        <taxon>Magnoliopsida</taxon>
        <taxon>eudicotyledons</taxon>
        <taxon>Gunneridae</taxon>
        <taxon>Pentapetalae</taxon>
        <taxon>asterids</taxon>
        <taxon>campanulids</taxon>
        <taxon>Escalloniales</taxon>
        <taxon>Escalloniaceae</taxon>
        <taxon>Escallonia</taxon>
    </lineage>
</organism>
<evidence type="ECO:0000256" key="3">
    <source>
        <dbReference type="ARBA" id="ARBA00022729"/>
    </source>
</evidence>
<evidence type="ECO:0000256" key="5">
    <source>
        <dbReference type="ARBA" id="ARBA00023157"/>
    </source>
</evidence>
<gene>
    <name evidence="11" type="ORF">RJ639_016372</name>
</gene>
<feature type="signal peptide" evidence="9">
    <location>
        <begin position="1"/>
        <end position="29"/>
    </location>
</feature>
<dbReference type="GO" id="GO:0098552">
    <property type="term" value="C:side of membrane"/>
    <property type="evidence" value="ECO:0007669"/>
    <property type="project" value="UniProtKB-KW"/>
</dbReference>
<dbReference type="Proteomes" id="UP001188597">
    <property type="component" value="Unassembled WGS sequence"/>
</dbReference>
<dbReference type="EMBL" id="JAVXUP010002119">
    <property type="protein sequence ID" value="KAK3005532.1"/>
    <property type="molecule type" value="Genomic_DNA"/>
</dbReference>
<keyword evidence="7" id="KW-0449">Lipoprotein</keyword>
<keyword evidence="4" id="KW-0472">Membrane</keyword>
<dbReference type="SUPFAM" id="SSF49503">
    <property type="entry name" value="Cupredoxins"/>
    <property type="match status" value="1"/>
</dbReference>
<dbReference type="Gene3D" id="2.60.40.420">
    <property type="entry name" value="Cupredoxins - blue copper proteins"/>
    <property type="match status" value="1"/>
</dbReference>
<feature type="domain" description="Phytocyanin" evidence="10">
    <location>
        <begin position="31"/>
        <end position="141"/>
    </location>
</feature>
<dbReference type="GO" id="GO:0005886">
    <property type="term" value="C:plasma membrane"/>
    <property type="evidence" value="ECO:0007669"/>
    <property type="project" value="UniProtKB-SubCell"/>
</dbReference>
<evidence type="ECO:0000256" key="7">
    <source>
        <dbReference type="ARBA" id="ARBA00023288"/>
    </source>
</evidence>
<sequence>MVRLRIPRYQLWSCTLKLFLLIQTQQVFCNQQYKVGDLDSWGIPTSANPRIYTAWSKNHIFEIGDSLCNDFSSVFLYPPSQDSVVQVTQQSFNGCNLTDPILYMNNGNSLFNITSEGEFYFTSGVEGHCQKSQKLYISVGNVSSSTSPSDGPSASSPSYPTVFGSIPAPPSSSPLLEVPVLMSAAIVFSICALVGGTM</sequence>
<dbReference type="InterPro" id="IPR008972">
    <property type="entry name" value="Cupredoxin"/>
</dbReference>
<keyword evidence="3 9" id="KW-0732">Signal</keyword>